<protein>
    <submittedName>
        <fullName evidence="1">Uncharacterized protein</fullName>
    </submittedName>
</protein>
<evidence type="ECO:0000313" key="1">
    <source>
        <dbReference type="EMBL" id="MCF8715335.1"/>
    </source>
</evidence>
<dbReference type="RefSeq" id="WP_236959298.1">
    <property type="nucleotide sequence ID" value="NZ_JAETXX010000006.1"/>
</dbReference>
<dbReference type="EMBL" id="JAETXX010000006">
    <property type="protein sequence ID" value="MCF8715335.1"/>
    <property type="molecule type" value="Genomic_DNA"/>
</dbReference>
<evidence type="ECO:0000313" key="2">
    <source>
        <dbReference type="Proteomes" id="UP000829517"/>
    </source>
</evidence>
<reference evidence="1 2" key="1">
    <citation type="submission" date="2021-01" db="EMBL/GenBank/DDBJ databases">
        <title>Genome sequencing of Joostella atrarenae M1-2 (= KCTC 23194).</title>
        <authorList>
            <person name="Zakaria M.R."/>
            <person name="Lam M.Q."/>
            <person name="Chong C.S."/>
        </authorList>
    </citation>
    <scope>NUCLEOTIDE SEQUENCE [LARGE SCALE GENOMIC DNA]</scope>
    <source>
        <strain evidence="1 2">M1-2</strain>
    </source>
</reference>
<dbReference type="Proteomes" id="UP000829517">
    <property type="component" value="Unassembled WGS sequence"/>
</dbReference>
<keyword evidence="2" id="KW-1185">Reference proteome</keyword>
<comment type="caution">
    <text evidence="1">The sequence shown here is derived from an EMBL/GenBank/DDBJ whole genome shotgun (WGS) entry which is preliminary data.</text>
</comment>
<organism evidence="1 2">
    <name type="scientific">Joostella atrarenae</name>
    <dbReference type="NCBI Taxonomy" id="679257"/>
    <lineage>
        <taxon>Bacteria</taxon>
        <taxon>Pseudomonadati</taxon>
        <taxon>Bacteroidota</taxon>
        <taxon>Flavobacteriia</taxon>
        <taxon>Flavobacteriales</taxon>
        <taxon>Flavobacteriaceae</taxon>
        <taxon>Joostella</taxon>
    </lineage>
</organism>
<accession>A0ABS9J4N6</accession>
<gene>
    <name evidence="1" type="ORF">JM658_10895</name>
</gene>
<proteinExistence type="predicted"/>
<name>A0ABS9J4N6_9FLAO</name>
<sequence>MNQAPYILENPPKRHPVSDKRTYNVSIQTSIIGVEKPVKKTITYLLDISYENHFFSFIKGKTTVDGAPVPTKINELYLKATESLNAIEFRCTEQGNVNELYKYRHLLKKWEQVKSIIKKEFTGASVDQLITRLDVTYNNKQTLIQRINSNIVLQTFYRSFLNDYLVYYGKSRATFNCSGILGNNLLPFASEKTLSLKNEQLYVQTDASLNKAKINTEQLEAYFKNKVEGFNLDNLEISIQDCTLLDYKSVWINQSTVTKIVQVGNYKKQVILTLQNV</sequence>